<keyword evidence="1" id="KW-1133">Transmembrane helix</keyword>
<dbReference type="EMBL" id="MGGX01000007">
    <property type="protein sequence ID" value="OGM56381.1"/>
    <property type="molecule type" value="Genomic_DNA"/>
</dbReference>
<feature type="transmembrane region" description="Helical" evidence="1">
    <location>
        <begin position="108"/>
        <end position="129"/>
    </location>
</feature>
<evidence type="ECO:0000256" key="1">
    <source>
        <dbReference type="SAM" id="Phobius"/>
    </source>
</evidence>
<feature type="transmembrane region" description="Helical" evidence="1">
    <location>
        <begin position="20"/>
        <end position="41"/>
    </location>
</feature>
<comment type="caution">
    <text evidence="2">The sequence shown here is derived from an EMBL/GenBank/DDBJ whole genome shotgun (WGS) entry which is preliminary data.</text>
</comment>
<keyword evidence="1" id="KW-0812">Transmembrane</keyword>
<dbReference type="AlphaFoldDB" id="A0A1F8AXB7"/>
<sequence length="368" mass="41552">MKMIIHQIRTPVKREGAGRYLMVTLISFAVSVIVTRVFLQVTNYPQLAWGEIHIAHLLFGGFFLFVAALLPLVLSNRSVFVISAVLSGAGVGLFIDEVGKFITQANDYFYPPAMPIIYAFFLLVTLIYFQVRKMPRKDARAELYRSFDSLSEILDYDLEPHELVSLKRRLKYVSQKNDSPAYAELAKKLLKFLDSKDLKLVPQKHNLFTRLVSRLEKSEEEFVGRSFYKAALVLWLTTSGAIAIGDLVRSFTAFFSSEALFALASRLVSSGVLVSDASIYWFLVRLVLEALVGISLIVSAFLLAKGAEKTGISIAYYGILLSLTTVNLLVFYFDQTRAFFSTLGQLTLFLLIIHFRHRFLVLQEIAPE</sequence>
<feature type="transmembrane region" description="Helical" evidence="1">
    <location>
        <begin position="279"/>
        <end position="302"/>
    </location>
</feature>
<dbReference type="Proteomes" id="UP000177794">
    <property type="component" value="Unassembled WGS sequence"/>
</dbReference>
<feature type="transmembrane region" description="Helical" evidence="1">
    <location>
        <begin position="314"/>
        <end position="332"/>
    </location>
</feature>
<feature type="transmembrane region" description="Helical" evidence="1">
    <location>
        <begin position="79"/>
        <end position="96"/>
    </location>
</feature>
<feature type="transmembrane region" description="Helical" evidence="1">
    <location>
        <begin position="53"/>
        <end position="72"/>
    </location>
</feature>
<name>A0A1F8AXB7_9BACT</name>
<keyword evidence="1" id="KW-0472">Membrane</keyword>
<feature type="transmembrane region" description="Helical" evidence="1">
    <location>
        <begin position="338"/>
        <end position="355"/>
    </location>
</feature>
<reference evidence="2 3" key="1">
    <citation type="journal article" date="2016" name="Nat. Commun.">
        <title>Thousands of microbial genomes shed light on interconnected biogeochemical processes in an aquifer system.</title>
        <authorList>
            <person name="Anantharaman K."/>
            <person name="Brown C.T."/>
            <person name="Hug L.A."/>
            <person name="Sharon I."/>
            <person name="Castelle C.J."/>
            <person name="Probst A.J."/>
            <person name="Thomas B.C."/>
            <person name="Singh A."/>
            <person name="Wilkins M.J."/>
            <person name="Karaoz U."/>
            <person name="Brodie E.L."/>
            <person name="Williams K.H."/>
            <person name="Hubbard S.S."/>
            <person name="Banfield J.F."/>
        </authorList>
    </citation>
    <scope>NUCLEOTIDE SEQUENCE [LARGE SCALE GENOMIC DNA]</scope>
</reference>
<protein>
    <submittedName>
        <fullName evidence="2">Uncharacterized protein</fullName>
    </submittedName>
</protein>
<dbReference type="STRING" id="1802511.A3E15_01790"/>
<organism evidence="2 3">
    <name type="scientific">Candidatus Woesebacteria bacterium RIFCSPHIGHO2_12_FULL_42_9</name>
    <dbReference type="NCBI Taxonomy" id="1802511"/>
    <lineage>
        <taxon>Bacteria</taxon>
        <taxon>Candidatus Woeseibacteriota</taxon>
    </lineage>
</organism>
<evidence type="ECO:0000313" key="2">
    <source>
        <dbReference type="EMBL" id="OGM56381.1"/>
    </source>
</evidence>
<gene>
    <name evidence="2" type="ORF">A3E15_01790</name>
</gene>
<accession>A0A1F8AXB7</accession>
<feature type="transmembrane region" description="Helical" evidence="1">
    <location>
        <begin position="227"/>
        <end position="248"/>
    </location>
</feature>
<evidence type="ECO:0000313" key="3">
    <source>
        <dbReference type="Proteomes" id="UP000177794"/>
    </source>
</evidence>
<proteinExistence type="predicted"/>